<dbReference type="Proteomes" id="UP001603857">
    <property type="component" value="Unassembled WGS sequence"/>
</dbReference>
<feature type="domain" description="KIB1-4 beta-propeller" evidence="1">
    <location>
        <begin position="2"/>
        <end position="194"/>
    </location>
</feature>
<keyword evidence="3" id="KW-1185">Reference proteome</keyword>
<evidence type="ECO:0000313" key="3">
    <source>
        <dbReference type="Proteomes" id="UP001603857"/>
    </source>
</evidence>
<reference evidence="2 3" key="1">
    <citation type="submission" date="2024-08" db="EMBL/GenBank/DDBJ databases">
        <title>Insights into the chromosomal genome structure of Flemingia macrophylla.</title>
        <authorList>
            <person name="Ding Y."/>
            <person name="Zhao Y."/>
            <person name="Bi W."/>
            <person name="Wu M."/>
            <person name="Zhao G."/>
            <person name="Gong Y."/>
            <person name="Li W."/>
            <person name="Zhang P."/>
        </authorList>
    </citation>
    <scope>NUCLEOTIDE SEQUENCE [LARGE SCALE GENOMIC DNA]</scope>
    <source>
        <strain evidence="2">DYQJB</strain>
        <tissue evidence="2">Leaf</tissue>
    </source>
</reference>
<dbReference type="InterPro" id="IPR005174">
    <property type="entry name" value="KIB1-4_b-propeller"/>
</dbReference>
<evidence type="ECO:0000259" key="1">
    <source>
        <dbReference type="Pfam" id="PF03478"/>
    </source>
</evidence>
<dbReference type="Pfam" id="PF03478">
    <property type="entry name" value="Beta-prop_KIB1-4"/>
    <property type="match status" value="1"/>
</dbReference>
<protein>
    <recommendedName>
        <fullName evidence="1">KIB1-4 beta-propeller domain-containing protein</fullName>
    </recommendedName>
</protein>
<proteinExistence type="predicted"/>
<name>A0ABD1M549_9FABA</name>
<accession>A0ABD1M549</accession>
<dbReference type="InterPro" id="IPR051304">
    <property type="entry name" value="SCF_F-box_domain"/>
</dbReference>
<comment type="caution">
    <text evidence="2">The sequence shown here is derived from an EMBL/GenBank/DDBJ whole genome shotgun (WGS) entry which is preliminary data.</text>
</comment>
<sequence length="224" mass="24864">MEKLVLTTTPSPFALLTIHISGKLALFRSDHPDWTIIPDMPTPYDDVCVFRGTLHAVDNTGRTVTVSVPDAALALAAAPVFGGDKKFLVESDGALLLVDLYLSNREFEDFDDYDAAEIAIEWERTVRFEVFRLHEEEKRWVEVTSLGDTVLFLGDDCAFSASANDLGVGRGNCIIFRDDGLEGVRVQNGMGVFNLDDGKISPLSECPDFAQLFRPPDWARLQLH</sequence>
<gene>
    <name evidence="2" type="ORF">Fmac_018348</name>
</gene>
<dbReference type="PANTHER" id="PTHR47123">
    <property type="entry name" value="F-BOX PROTEIN SKIP23"/>
    <property type="match status" value="1"/>
</dbReference>
<dbReference type="PANTHER" id="PTHR47123:SF15">
    <property type="entry name" value="F-BOX PROTEIN SKIP23"/>
    <property type="match status" value="1"/>
</dbReference>
<evidence type="ECO:0000313" key="2">
    <source>
        <dbReference type="EMBL" id="KAL2330767.1"/>
    </source>
</evidence>
<dbReference type="EMBL" id="JBGMDY010000006">
    <property type="protein sequence ID" value="KAL2330767.1"/>
    <property type="molecule type" value="Genomic_DNA"/>
</dbReference>
<dbReference type="AlphaFoldDB" id="A0ABD1M549"/>
<organism evidence="2 3">
    <name type="scientific">Flemingia macrophylla</name>
    <dbReference type="NCBI Taxonomy" id="520843"/>
    <lineage>
        <taxon>Eukaryota</taxon>
        <taxon>Viridiplantae</taxon>
        <taxon>Streptophyta</taxon>
        <taxon>Embryophyta</taxon>
        <taxon>Tracheophyta</taxon>
        <taxon>Spermatophyta</taxon>
        <taxon>Magnoliopsida</taxon>
        <taxon>eudicotyledons</taxon>
        <taxon>Gunneridae</taxon>
        <taxon>Pentapetalae</taxon>
        <taxon>rosids</taxon>
        <taxon>fabids</taxon>
        <taxon>Fabales</taxon>
        <taxon>Fabaceae</taxon>
        <taxon>Papilionoideae</taxon>
        <taxon>50 kb inversion clade</taxon>
        <taxon>NPAAA clade</taxon>
        <taxon>indigoferoid/millettioid clade</taxon>
        <taxon>Phaseoleae</taxon>
        <taxon>Flemingia</taxon>
    </lineage>
</organism>